<dbReference type="GO" id="GO:0012505">
    <property type="term" value="C:endomembrane system"/>
    <property type="evidence" value="ECO:0007669"/>
    <property type="project" value="UniProtKB-SubCell"/>
</dbReference>
<dbReference type="PANTHER" id="PTHR46806">
    <property type="entry name" value="F5/8 TYPE C DOMAIN-CONTAINING PROTEIN"/>
    <property type="match status" value="1"/>
</dbReference>
<dbReference type="GO" id="GO:0007156">
    <property type="term" value="P:homophilic cell adhesion via plasma membrane adhesion molecules"/>
    <property type="evidence" value="ECO:0007669"/>
    <property type="project" value="InterPro"/>
</dbReference>
<feature type="chain" id="PRO_5034521457" evidence="8">
    <location>
        <begin position="25"/>
        <end position="1721"/>
    </location>
</feature>
<evidence type="ECO:0000313" key="11">
    <source>
        <dbReference type="Proteomes" id="UP000694845"/>
    </source>
</evidence>
<evidence type="ECO:0000256" key="4">
    <source>
        <dbReference type="ARBA" id="ARBA00022889"/>
    </source>
</evidence>
<dbReference type="PROSITE" id="PS50022">
    <property type="entry name" value="FA58C_3"/>
    <property type="match status" value="1"/>
</dbReference>
<dbReference type="RefSeq" id="XP_022104967.1">
    <property type="nucleotide sequence ID" value="XM_022249275.1"/>
</dbReference>
<evidence type="ECO:0000256" key="3">
    <source>
        <dbReference type="ARBA" id="ARBA00022525"/>
    </source>
</evidence>
<dbReference type="InterPro" id="IPR000421">
    <property type="entry name" value="FA58C"/>
</dbReference>
<feature type="domain" description="F5/8 type C" evidence="9">
    <location>
        <begin position="1357"/>
        <end position="1518"/>
    </location>
</feature>
<dbReference type="PROSITE" id="PS50268">
    <property type="entry name" value="CADHERIN_2"/>
    <property type="match status" value="1"/>
</dbReference>
<dbReference type="InterPro" id="IPR002126">
    <property type="entry name" value="Cadherin-like_dom"/>
</dbReference>
<name>A0A8B7ZIX9_ACAPL</name>
<evidence type="ECO:0000313" key="12">
    <source>
        <dbReference type="RefSeq" id="XP_022104967.1"/>
    </source>
</evidence>
<evidence type="ECO:0000256" key="5">
    <source>
        <dbReference type="ARBA" id="ARBA00023136"/>
    </source>
</evidence>
<dbReference type="GO" id="GO:0038023">
    <property type="term" value="F:signaling receptor activity"/>
    <property type="evidence" value="ECO:0007669"/>
    <property type="project" value="TreeGrafter"/>
</dbReference>
<organism evidence="11 12">
    <name type="scientific">Acanthaster planci</name>
    <name type="common">Crown-of-thorns starfish</name>
    <dbReference type="NCBI Taxonomy" id="133434"/>
    <lineage>
        <taxon>Eukaryota</taxon>
        <taxon>Metazoa</taxon>
        <taxon>Echinodermata</taxon>
        <taxon>Eleutherozoa</taxon>
        <taxon>Asterozoa</taxon>
        <taxon>Asteroidea</taxon>
        <taxon>Valvatacea</taxon>
        <taxon>Valvatida</taxon>
        <taxon>Acanthasteridae</taxon>
        <taxon>Acanthaster</taxon>
    </lineage>
</organism>
<accession>A0A8B7ZIX9</accession>
<dbReference type="PROSITE" id="PS00022">
    <property type="entry name" value="EGF_1"/>
    <property type="match status" value="1"/>
</dbReference>
<keyword evidence="4" id="KW-0130">Cell adhesion</keyword>
<evidence type="ECO:0000256" key="6">
    <source>
        <dbReference type="ARBA" id="ARBA00023157"/>
    </source>
</evidence>
<dbReference type="Gene3D" id="2.60.40.60">
    <property type="entry name" value="Cadherins"/>
    <property type="match status" value="1"/>
</dbReference>
<dbReference type="CDD" id="cd11304">
    <property type="entry name" value="Cadherin_repeat"/>
    <property type="match status" value="1"/>
</dbReference>
<keyword evidence="3" id="KW-0964">Secreted</keyword>
<dbReference type="CDD" id="cd00057">
    <property type="entry name" value="FA58C"/>
    <property type="match status" value="1"/>
</dbReference>
<feature type="signal peptide" evidence="8">
    <location>
        <begin position="1"/>
        <end position="24"/>
    </location>
</feature>
<sequence>MQLAQESMLCLLCCVVSLARGAFGETSLESPKFCFSNIKDELCTEEDCTRTSEQPCYHGTCSDTGACVCLPCWRGPLCNEAGNEHAPVFTQHSYEEYISPDEPKEYPFMYLRATDKDETTCAASKTNCPCSEVRYSLDDEDRSGKSPTFAIDSKTGGVSVAAQATLTPNSKHRLKVYARNAADDGVYGTAPVVIVVSDVLLRGSEQTVKLRRLQSMPEISVLDSNHTLDISFVPATEFAGVGALTVGSRVDCVLTIDIPESMMVQGVSVEIFTDDENNTLSVLCPPTVNQGAELEITDSIQPKTSGVQQKENPFWLDTAIYSFGNVTNLNTSTSANASKIIITFSITLKEDMALANDERYWVSAGVEYNGGEKLWIGQIGFLIDQVPQYAADTNLTISGVAVFHKREVEVFSVDLNVYRSVANLTVRATAHTNIKEHLLICELQLCNTGTGFCLDVNKDLATFQVDVVTQNAYESVFGFGHIINGGEANSTADSRIAMDVVAYLRDNSGLAAESSSTLEASANDGVQDLTDTVSFTVKAGRSYITPTKVVNVNVSIVGGDTELIPGECAKVRVSIIIPYSTSVSPVSVKLAVNAKFQIAAVRVNHIGNDISCLIQRRDDIEKAVVYEAGPAATIDLKGVANTGGEGTTDDVNNVIGVDFVVKSTVTDLGAHGNSHTINVKFNHAGKLEQTYNSLSVTTTTNPASITYPTVPAGDPNPFSSTFDLKDASDPPEIAPGEFIVLAIRLVIQPDAQYRFGVTGLVNTTGVTTLDMRVISVGSNIAGGLLVDPVATYTSWEGGSDRDYAELDLGMVYNFARPGSPTTDDDALVIQLIVRVSEDVPDSTVPVAASVLVGATRLWVSEGNITVATSVAKAPILTTNNTLSPAPTYSTEVTAGSETKVLHTLVIPANISSKYVVNYTTSVAWLQVTSINVTSVGLNLLCTQEGLLSPIFGNSDSETYAVVDLGYVCNPPIGNATEENSKLVLELTVSTMNSSEVEIGLTAALSANVEVSNALGNSERETQAMFFQVELPKSTFKLCCPESAHFMHPGEIERCNITMTILDDSLTVLLELDTPFNDTASMTLSNVEVGTGGYNLVFEAPDVVLTSTGNTSQNNVAKLDFGRITNTGAHTAEAGNLEDGDNDIVVYIDVQMADGEQNVNASYHALGSGVSVSSGAVVWVAYYKLAVLRDGTEKPALNVSFNHNGTAQTYSLGDKVWYKMEVSHAIDSNAEAVNVKGHVFLPPYIQFDSMALNLELSDKLQGVSHWNDNTGFYFTVPRMFFSDRLALTLETSIKTNYRYKLTKNWKGTTPIEVIYFMTNYDTNFYTDGQYFSEPMGYTTFDFTVPYPDIPGQTLSPSCGNPQALGMQDGTIQDCQITASFSPEPNAAAQHARLNGASAWKTLARAGPFLYDRWIKIDLGKKAYLTGVQTQGGSSAAANGDIGEFEILYSLDDTLYKAATPSDNKAFDHQRDSPANHDTVVTHTLMVPVEARYVILNLTAYDYRSQSQWYNALRLELMGCVSGQAAADTCPTPATNQVGDMYERGFLVDTNSDTLFVCDTVTHGKSGVRKEIQASVYAFLWKKPDMQCFMMIYAEKQWTGLDPRLRNIIGFLPSTGRLYGILGNSPDSYAASNKPYSNWYLIERSTYDTAAASDDFVTSIAVPFASETGFSYSESDNYATSKYAISEWKATMNGIYKGAEKVLDWNECCQPTCAASGGPDDCS</sequence>
<dbReference type="PANTHER" id="PTHR46806:SF5">
    <property type="entry name" value="F5_8 TYPE C DOMAIN-CONTAINING PROTEIN"/>
    <property type="match status" value="1"/>
</dbReference>
<evidence type="ECO:0000256" key="1">
    <source>
        <dbReference type="ARBA" id="ARBA00004184"/>
    </source>
</evidence>
<keyword evidence="8" id="KW-0732">Signal</keyword>
<evidence type="ECO:0000259" key="10">
    <source>
        <dbReference type="PROSITE" id="PS50268"/>
    </source>
</evidence>
<dbReference type="InterPro" id="IPR015919">
    <property type="entry name" value="Cadherin-like_sf"/>
</dbReference>
<protein>
    <submittedName>
        <fullName evidence="12">Uncharacterized protein LOC110986935</fullName>
    </submittedName>
</protein>
<dbReference type="InterPro" id="IPR050633">
    <property type="entry name" value="Neuropilin_MCO_CoagFactor"/>
</dbReference>
<dbReference type="GO" id="GO:0005886">
    <property type="term" value="C:plasma membrane"/>
    <property type="evidence" value="ECO:0007669"/>
    <property type="project" value="TreeGrafter"/>
</dbReference>
<dbReference type="Pfam" id="PF00754">
    <property type="entry name" value="F5_F8_type_C"/>
    <property type="match status" value="1"/>
</dbReference>
<evidence type="ECO:0000259" key="9">
    <source>
        <dbReference type="PROSITE" id="PS50022"/>
    </source>
</evidence>
<keyword evidence="7" id="KW-0106">Calcium</keyword>
<dbReference type="GeneID" id="110986935"/>
<evidence type="ECO:0000256" key="7">
    <source>
        <dbReference type="PROSITE-ProRule" id="PRU00043"/>
    </source>
</evidence>
<comment type="subcellular location">
    <subcellularLocation>
        <location evidence="1">Endomembrane system</location>
        <topology evidence="1">Peripheral membrane protein</topology>
    </subcellularLocation>
    <subcellularLocation>
        <location evidence="2">Secreted</location>
    </subcellularLocation>
</comment>
<dbReference type="Gene3D" id="2.60.120.260">
    <property type="entry name" value="Galactose-binding domain-like"/>
    <property type="match status" value="1"/>
</dbReference>
<proteinExistence type="predicted"/>
<evidence type="ECO:0000256" key="2">
    <source>
        <dbReference type="ARBA" id="ARBA00004613"/>
    </source>
</evidence>
<reference evidence="12" key="1">
    <citation type="submission" date="2025-08" db="UniProtKB">
        <authorList>
            <consortium name="RefSeq"/>
        </authorList>
    </citation>
    <scope>IDENTIFICATION</scope>
</reference>
<keyword evidence="11" id="KW-1185">Reference proteome</keyword>
<dbReference type="SUPFAM" id="SSF49785">
    <property type="entry name" value="Galactose-binding domain-like"/>
    <property type="match status" value="1"/>
</dbReference>
<keyword evidence="6" id="KW-1015">Disulfide bond</keyword>
<feature type="domain" description="Cadherin" evidence="10">
    <location>
        <begin position="90"/>
        <end position="219"/>
    </location>
</feature>
<dbReference type="OrthoDB" id="10064711at2759"/>
<dbReference type="InterPro" id="IPR008979">
    <property type="entry name" value="Galactose-bd-like_sf"/>
</dbReference>
<dbReference type="Proteomes" id="UP000694845">
    <property type="component" value="Unplaced"/>
</dbReference>
<dbReference type="GO" id="GO:0005509">
    <property type="term" value="F:calcium ion binding"/>
    <property type="evidence" value="ECO:0007669"/>
    <property type="project" value="UniProtKB-UniRule"/>
</dbReference>
<evidence type="ECO:0000256" key="8">
    <source>
        <dbReference type="SAM" id="SignalP"/>
    </source>
</evidence>
<dbReference type="PROSITE" id="PS01285">
    <property type="entry name" value="FA58C_1"/>
    <property type="match status" value="1"/>
</dbReference>
<dbReference type="KEGG" id="aplc:110986935"/>
<keyword evidence="5" id="KW-0472">Membrane</keyword>
<dbReference type="SMART" id="SM00231">
    <property type="entry name" value="FA58C"/>
    <property type="match status" value="1"/>
</dbReference>
<dbReference type="GO" id="GO:0005576">
    <property type="term" value="C:extracellular region"/>
    <property type="evidence" value="ECO:0007669"/>
    <property type="project" value="UniProtKB-SubCell"/>
</dbReference>
<dbReference type="SUPFAM" id="SSF49313">
    <property type="entry name" value="Cadherin-like"/>
    <property type="match status" value="1"/>
</dbReference>
<gene>
    <name evidence="12" type="primary">LOC110986935</name>
</gene>
<dbReference type="OMA" id="KCRISYG"/>
<dbReference type="InterPro" id="IPR000742">
    <property type="entry name" value="EGF"/>
</dbReference>